<evidence type="ECO:0000313" key="2">
    <source>
        <dbReference type="Proteomes" id="UP000003423"/>
    </source>
</evidence>
<organism evidence="1 2">
    <name type="scientific">Candidatus Nitrosopumilus salarius BD31</name>
    <dbReference type="NCBI Taxonomy" id="859350"/>
    <lineage>
        <taxon>Archaea</taxon>
        <taxon>Nitrososphaerota</taxon>
        <taxon>Nitrososphaeria</taxon>
        <taxon>Nitrosopumilales</taxon>
        <taxon>Nitrosopumilaceae</taxon>
        <taxon>Nitrosopumilus</taxon>
    </lineage>
</organism>
<accession>I3D265</accession>
<gene>
    <name evidence="1" type="ORF">BD31_I1899</name>
</gene>
<name>I3D265_9ARCH</name>
<keyword evidence="2" id="KW-1185">Reference proteome</keyword>
<dbReference type="Proteomes" id="UP000003423">
    <property type="component" value="Unassembled WGS sequence"/>
</dbReference>
<proteinExistence type="predicted"/>
<dbReference type="EMBL" id="AEXL02000093">
    <property type="protein sequence ID" value="EIJ65808.1"/>
    <property type="molecule type" value="Genomic_DNA"/>
</dbReference>
<reference evidence="1 2" key="1">
    <citation type="journal article" date="2012" name="J. Bacteriol.">
        <title>Genome sequence of "Candidatus Nitrosopumilus salaria" BD31, an ammonia-oxidizing archaeon from the San Francisco Bay estuary.</title>
        <authorList>
            <person name="Mosier A.C."/>
            <person name="Allen E.E."/>
            <person name="Kim M."/>
            <person name="Ferriera S."/>
            <person name="Francis C.A."/>
        </authorList>
    </citation>
    <scope>NUCLEOTIDE SEQUENCE [LARGE SCALE GENOMIC DNA]</scope>
    <source>
        <strain evidence="1 2">BD31</strain>
    </source>
</reference>
<dbReference type="AlphaFoldDB" id="I3D265"/>
<protein>
    <submittedName>
        <fullName evidence="1">Uncharacterized protein</fullName>
    </submittedName>
</protein>
<evidence type="ECO:0000313" key="1">
    <source>
        <dbReference type="EMBL" id="EIJ65808.1"/>
    </source>
</evidence>
<sequence length="185" mass="21473">MKLGVKNGDKKPETEHASFRINKKILESLKTISREDHLSLNTYVNRIFDSHLNWNLLAPEVGWVVMLKSAMKEIIKNLDSETIVQIARNSAEGGSKEIALSMRGKYGIDEWISILKNRAKSSDFTLKEYKEKDTIRLVLYHDMGERWSLFFETYYNTIFFELGANVQSEYTENSIMLEIKSKNPK</sequence>
<comment type="caution">
    <text evidence="1">The sequence shown here is derived from an EMBL/GenBank/DDBJ whole genome shotgun (WGS) entry which is preliminary data.</text>
</comment>
<dbReference type="PATRIC" id="fig|859350.6.peg.1157"/>